<evidence type="ECO:0000313" key="2">
    <source>
        <dbReference type="WBParaSite" id="ALUE_0001358801-mRNA-1"/>
    </source>
</evidence>
<evidence type="ECO:0000313" key="1">
    <source>
        <dbReference type="Proteomes" id="UP000036681"/>
    </source>
</evidence>
<sequence length="130" mass="15257">MQTLQQFIYVYELLLDSPIIVLPRIKNRFNVVPTMAINGEGDKNGWNSQEWIASPKVNFHFNDGWPVENSDRLIALLTTQTLFWSVGQEDYICASDDIWKYRVIFTSHLNAEIKHHLPNCCRTLMDRLMR</sequence>
<name>A0A0M3I8D3_ASCLU</name>
<protein>
    <submittedName>
        <fullName evidence="2">Uncharacterized protein</fullName>
    </submittedName>
</protein>
<keyword evidence="1" id="KW-1185">Reference proteome</keyword>
<reference evidence="2" key="1">
    <citation type="submission" date="2017-02" db="UniProtKB">
        <authorList>
            <consortium name="WormBaseParasite"/>
        </authorList>
    </citation>
    <scope>IDENTIFICATION</scope>
</reference>
<proteinExistence type="predicted"/>
<accession>A0A0M3I8D3</accession>
<dbReference type="Proteomes" id="UP000036681">
    <property type="component" value="Unplaced"/>
</dbReference>
<dbReference type="WBParaSite" id="ALUE_0001358801-mRNA-1">
    <property type="protein sequence ID" value="ALUE_0001358801-mRNA-1"/>
    <property type="gene ID" value="ALUE_0001358801"/>
</dbReference>
<dbReference type="AlphaFoldDB" id="A0A0M3I8D3"/>
<organism evidence="1 2">
    <name type="scientific">Ascaris lumbricoides</name>
    <name type="common">Giant roundworm</name>
    <dbReference type="NCBI Taxonomy" id="6252"/>
    <lineage>
        <taxon>Eukaryota</taxon>
        <taxon>Metazoa</taxon>
        <taxon>Ecdysozoa</taxon>
        <taxon>Nematoda</taxon>
        <taxon>Chromadorea</taxon>
        <taxon>Rhabditida</taxon>
        <taxon>Spirurina</taxon>
        <taxon>Ascaridomorpha</taxon>
        <taxon>Ascaridoidea</taxon>
        <taxon>Ascarididae</taxon>
        <taxon>Ascaris</taxon>
    </lineage>
</organism>